<dbReference type="GO" id="GO:0008270">
    <property type="term" value="F:zinc ion binding"/>
    <property type="evidence" value="ECO:0007669"/>
    <property type="project" value="InterPro"/>
</dbReference>
<evidence type="ECO:0000256" key="1">
    <source>
        <dbReference type="ARBA" id="ARBA00004123"/>
    </source>
</evidence>
<name>A0AAD6VCP6_9AGAR</name>
<feature type="non-terminal residue" evidence="6">
    <location>
        <position position="618"/>
    </location>
</feature>
<sequence length="618" mass="68560">QVPCGKCVARGCGSICPDGTFQLIPRSSLVLANTEELHERIEHLCSRIRELEDALRTLQVSVSNEPHPLLRTDLLQLKSFPARPARNGISSSSPESNNSSSTPVSDDVPQPRTEEENFVDAFGTLTIGLHGESSFLGQTARSEYLLRALSKAPPSPMVPPPRLSRRITELSFPDPEVVDEELGCEIFELLPPLSEAIRLCDTYLEHGAYLPITLQRTELIDDVLEAVYRAGSFETMKAHHSLALLFAVFATATLLDQRRHPYCTEAQEYYYLARAALGLASPVRETTLAAIQALLHMAQYVDLSDWEGGSGSSTAWLYAGTAVRLAYGVGLHLNSERWHLSDEASERRSRLFWQLFVHDAWLSFSLGRPTAMSTNYIDCPAYVADHSADLSWWSKYGVLMHSIMSCAFGAKVPSYTTILELDRKVRDFYIPPQLRTTCAIETPAPSQYLLMQRFLLLSAKETTLLNLHRAYFAQALQDKPDDLANHRFIPSVMAAYRSAWRLICSLVIMWRDCPTLLVRVGSAWSPALSAAIVMCILVTRAPTSKMTKSSLEELDALVRLFQDAAGSCRFAANLVPPILVLARKAHQAVHDNPTYPGPSCEVTPADLDQLGGKTRLIS</sequence>
<evidence type="ECO:0000256" key="3">
    <source>
        <dbReference type="SAM" id="Coils"/>
    </source>
</evidence>
<protein>
    <submittedName>
        <fullName evidence="6">Fungal-specific transcription factor domain-containing protein</fullName>
    </submittedName>
</protein>
<feature type="region of interest" description="Disordered" evidence="4">
    <location>
        <begin position="83"/>
        <end position="112"/>
    </location>
</feature>
<comment type="subcellular location">
    <subcellularLocation>
        <location evidence="1">Nucleus</location>
    </subcellularLocation>
</comment>
<dbReference type="PANTHER" id="PTHR31001">
    <property type="entry name" value="UNCHARACTERIZED TRANSCRIPTIONAL REGULATORY PROTEIN"/>
    <property type="match status" value="1"/>
</dbReference>
<reference evidence="6" key="1">
    <citation type="submission" date="2023-03" db="EMBL/GenBank/DDBJ databases">
        <title>Massive genome expansion in bonnet fungi (Mycena s.s.) driven by repeated elements and novel gene families across ecological guilds.</title>
        <authorList>
            <consortium name="Lawrence Berkeley National Laboratory"/>
            <person name="Harder C.B."/>
            <person name="Miyauchi S."/>
            <person name="Viragh M."/>
            <person name="Kuo A."/>
            <person name="Thoen E."/>
            <person name="Andreopoulos B."/>
            <person name="Lu D."/>
            <person name="Skrede I."/>
            <person name="Drula E."/>
            <person name="Henrissat B."/>
            <person name="Morin E."/>
            <person name="Kohler A."/>
            <person name="Barry K."/>
            <person name="LaButti K."/>
            <person name="Morin E."/>
            <person name="Salamov A."/>
            <person name="Lipzen A."/>
            <person name="Mereny Z."/>
            <person name="Hegedus B."/>
            <person name="Baldrian P."/>
            <person name="Stursova M."/>
            <person name="Weitz H."/>
            <person name="Taylor A."/>
            <person name="Grigoriev I.V."/>
            <person name="Nagy L.G."/>
            <person name="Martin F."/>
            <person name="Kauserud H."/>
        </authorList>
    </citation>
    <scope>NUCLEOTIDE SEQUENCE</scope>
    <source>
        <strain evidence="6">9144</strain>
    </source>
</reference>
<accession>A0AAD6VCP6</accession>
<evidence type="ECO:0000313" key="6">
    <source>
        <dbReference type="EMBL" id="KAJ7207535.1"/>
    </source>
</evidence>
<comment type="caution">
    <text evidence="6">The sequence shown here is derived from an EMBL/GenBank/DDBJ whole genome shotgun (WGS) entry which is preliminary data.</text>
</comment>
<evidence type="ECO:0000256" key="4">
    <source>
        <dbReference type="SAM" id="MobiDB-lite"/>
    </source>
</evidence>
<keyword evidence="2" id="KW-0539">Nucleus</keyword>
<dbReference type="EMBL" id="JARJCW010000036">
    <property type="protein sequence ID" value="KAJ7207535.1"/>
    <property type="molecule type" value="Genomic_DNA"/>
</dbReference>
<keyword evidence="7" id="KW-1185">Reference proteome</keyword>
<dbReference type="InterPro" id="IPR007219">
    <property type="entry name" value="XnlR_reg_dom"/>
</dbReference>
<feature type="coiled-coil region" evidence="3">
    <location>
        <begin position="34"/>
        <end position="61"/>
    </location>
</feature>
<feature type="domain" description="Xylanolytic transcriptional activator regulatory" evidence="5">
    <location>
        <begin position="315"/>
        <end position="386"/>
    </location>
</feature>
<dbReference type="PANTHER" id="PTHR31001:SF56">
    <property type="entry name" value="ZN(2)-C6 FUNGAL-TYPE DOMAIN-CONTAINING PROTEIN"/>
    <property type="match status" value="1"/>
</dbReference>
<evidence type="ECO:0000259" key="5">
    <source>
        <dbReference type="SMART" id="SM00906"/>
    </source>
</evidence>
<gene>
    <name evidence="6" type="ORF">GGX14DRAFT_635444</name>
</gene>
<dbReference type="GO" id="GO:0003677">
    <property type="term" value="F:DNA binding"/>
    <property type="evidence" value="ECO:0007669"/>
    <property type="project" value="InterPro"/>
</dbReference>
<dbReference type="AlphaFoldDB" id="A0AAD6VCP6"/>
<dbReference type="InterPro" id="IPR050613">
    <property type="entry name" value="Sec_Metabolite_Reg"/>
</dbReference>
<organism evidence="6 7">
    <name type="scientific">Mycena pura</name>
    <dbReference type="NCBI Taxonomy" id="153505"/>
    <lineage>
        <taxon>Eukaryota</taxon>
        <taxon>Fungi</taxon>
        <taxon>Dikarya</taxon>
        <taxon>Basidiomycota</taxon>
        <taxon>Agaricomycotina</taxon>
        <taxon>Agaricomycetes</taxon>
        <taxon>Agaricomycetidae</taxon>
        <taxon>Agaricales</taxon>
        <taxon>Marasmiineae</taxon>
        <taxon>Mycenaceae</taxon>
        <taxon>Mycena</taxon>
    </lineage>
</organism>
<keyword evidence="3" id="KW-0175">Coiled coil</keyword>
<feature type="compositionally biased region" description="Low complexity" evidence="4">
    <location>
        <begin position="90"/>
        <end position="108"/>
    </location>
</feature>
<proteinExistence type="predicted"/>
<evidence type="ECO:0000256" key="2">
    <source>
        <dbReference type="ARBA" id="ARBA00023242"/>
    </source>
</evidence>
<dbReference type="GO" id="GO:0005634">
    <property type="term" value="C:nucleus"/>
    <property type="evidence" value="ECO:0007669"/>
    <property type="project" value="UniProtKB-SubCell"/>
</dbReference>
<dbReference type="Proteomes" id="UP001219525">
    <property type="component" value="Unassembled WGS sequence"/>
</dbReference>
<dbReference type="CDD" id="cd12148">
    <property type="entry name" value="fungal_TF_MHR"/>
    <property type="match status" value="1"/>
</dbReference>
<feature type="non-terminal residue" evidence="6">
    <location>
        <position position="1"/>
    </location>
</feature>
<dbReference type="GO" id="GO:0006351">
    <property type="term" value="P:DNA-templated transcription"/>
    <property type="evidence" value="ECO:0007669"/>
    <property type="project" value="InterPro"/>
</dbReference>
<dbReference type="Pfam" id="PF04082">
    <property type="entry name" value="Fungal_trans"/>
    <property type="match status" value="1"/>
</dbReference>
<dbReference type="SMART" id="SM00906">
    <property type="entry name" value="Fungal_trans"/>
    <property type="match status" value="1"/>
</dbReference>
<evidence type="ECO:0000313" key="7">
    <source>
        <dbReference type="Proteomes" id="UP001219525"/>
    </source>
</evidence>